<dbReference type="InterPro" id="IPR036213">
    <property type="entry name" value="Calpain_III_sf"/>
</dbReference>
<dbReference type="Gene3D" id="2.60.120.380">
    <property type="match status" value="1"/>
</dbReference>
<dbReference type="FunFam" id="3.90.70.10:FF:000038">
    <property type="entry name" value="Calpain-type cysteine protease DEK1"/>
    <property type="match status" value="1"/>
</dbReference>
<feature type="domain" description="Calpain catalytic" evidence="7">
    <location>
        <begin position="15"/>
        <end position="155"/>
    </location>
</feature>
<dbReference type="GO" id="GO:0004198">
    <property type="term" value="F:calcium-dependent cysteine-type endopeptidase activity"/>
    <property type="evidence" value="ECO:0007669"/>
    <property type="project" value="InterPro"/>
</dbReference>
<accession>A0A2C9UFU5</accession>
<dbReference type="AlphaFoldDB" id="A0A2C9UFU5"/>
<dbReference type="PANTHER" id="PTHR10183:SF379">
    <property type="entry name" value="CALPAIN-5"/>
    <property type="match status" value="1"/>
</dbReference>
<dbReference type="SMART" id="SM00720">
    <property type="entry name" value="calpain_III"/>
    <property type="match status" value="1"/>
</dbReference>
<comment type="similarity">
    <text evidence="1">Belongs to the peptidase C2 family.</text>
</comment>
<dbReference type="STRING" id="3983.A0A2C9UFU5"/>
<evidence type="ECO:0000256" key="1">
    <source>
        <dbReference type="ARBA" id="ARBA00007623"/>
    </source>
</evidence>
<organism evidence="8">
    <name type="scientific">Manihot esculenta</name>
    <name type="common">Cassava</name>
    <name type="synonym">Jatropha manihot</name>
    <dbReference type="NCBI Taxonomy" id="3983"/>
    <lineage>
        <taxon>Eukaryota</taxon>
        <taxon>Viridiplantae</taxon>
        <taxon>Streptophyta</taxon>
        <taxon>Embryophyta</taxon>
        <taxon>Tracheophyta</taxon>
        <taxon>Spermatophyta</taxon>
        <taxon>Magnoliopsida</taxon>
        <taxon>eudicotyledons</taxon>
        <taxon>Gunneridae</taxon>
        <taxon>Pentapetalae</taxon>
        <taxon>rosids</taxon>
        <taxon>fabids</taxon>
        <taxon>Malpighiales</taxon>
        <taxon>Euphorbiaceae</taxon>
        <taxon>Crotonoideae</taxon>
        <taxon>Manihoteae</taxon>
        <taxon>Manihot</taxon>
    </lineage>
</organism>
<name>A0A2C9UFU5_MANES</name>
<evidence type="ECO:0000256" key="3">
    <source>
        <dbReference type="ARBA" id="ARBA00022801"/>
    </source>
</evidence>
<evidence type="ECO:0000256" key="5">
    <source>
        <dbReference type="PIRSR" id="PIRSR622684-1"/>
    </source>
</evidence>
<protein>
    <recommendedName>
        <fullName evidence="7">Calpain catalytic domain-containing protein</fullName>
    </recommendedName>
</protein>
<dbReference type="InterPro" id="IPR022684">
    <property type="entry name" value="Calpain_cysteine_protease"/>
</dbReference>
<evidence type="ECO:0000313" key="8">
    <source>
        <dbReference type="EMBL" id="OAY28988.1"/>
    </source>
</evidence>
<evidence type="ECO:0000256" key="2">
    <source>
        <dbReference type="ARBA" id="ARBA00022670"/>
    </source>
</evidence>
<reference evidence="8" key="1">
    <citation type="submission" date="2016-02" db="EMBL/GenBank/DDBJ databases">
        <title>WGS assembly of Manihot esculenta.</title>
        <authorList>
            <person name="Bredeson J.V."/>
            <person name="Prochnik S.E."/>
            <person name="Lyons J.B."/>
            <person name="Schmutz J."/>
            <person name="Grimwood J."/>
            <person name="Vrebalov J."/>
            <person name="Bart R.S."/>
            <person name="Amuge T."/>
            <person name="Ferguson M.E."/>
            <person name="Green R."/>
            <person name="Putnam N."/>
            <person name="Stites J."/>
            <person name="Rounsley S."/>
            <person name="Rokhsar D.S."/>
        </authorList>
    </citation>
    <scope>NUCLEOTIDE SEQUENCE [LARGE SCALE GENOMIC DNA]</scope>
    <source>
        <tissue evidence="8">Leaf</tissue>
    </source>
</reference>
<dbReference type="SUPFAM" id="SSF49758">
    <property type="entry name" value="Calpain large subunit, middle domain (domain III)"/>
    <property type="match status" value="1"/>
</dbReference>
<keyword evidence="2" id="KW-0645">Protease</keyword>
<keyword evidence="3" id="KW-0378">Hydrolase</keyword>
<dbReference type="SUPFAM" id="SSF54001">
    <property type="entry name" value="Cysteine proteinases"/>
    <property type="match status" value="1"/>
</dbReference>
<evidence type="ECO:0000256" key="4">
    <source>
        <dbReference type="ARBA" id="ARBA00022807"/>
    </source>
</evidence>
<evidence type="ECO:0000259" key="7">
    <source>
        <dbReference type="PROSITE" id="PS50203"/>
    </source>
</evidence>
<sequence>MAVNWRPWRIYRVEEGRGDLTGDAGEEIDMRSSQAQIDLASGRLWLLRFKQEGFLLGAGSPSGSDVHISSSGIVQGHAYSLLQVREVDGHKLVQIHNPWANEVEWNGPWSDSSPEWTDRMKHKLKDDPQSKDGIFWMSWQDFQIHFRFPGGCQDYASWNENPQFRLRATGPDASLPIHVFITLTRLYLSNDPQEILKTHGHHAAYNIYLHESVGGTDYVNSLEVSCEMVLDSDPKGYTIVPTTIHPGEEAPFILSVFAKASITLEAL</sequence>
<feature type="active site" evidence="5">
    <location>
        <position position="97"/>
    </location>
</feature>
<dbReference type="InterPro" id="IPR022682">
    <property type="entry name" value="Calpain_domain_III"/>
</dbReference>
<gene>
    <name evidence="8" type="ORF">MANES_15G109200</name>
</gene>
<dbReference type="Pfam" id="PF00648">
    <property type="entry name" value="Peptidase_C2"/>
    <property type="match status" value="1"/>
</dbReference>
<dbReference type="SMART" id="SM00230">
    <property type="entry name" value="CysPc"/>
    <property type="match status" value="1"/>
</dbReference>
<dbReference type="EMBL" id="CM004401">
    <property type="protein sequence ID" value="OAY28988.1"/>
    <property type="molecule type" value="Genomic_DNA"/>
</dbReference>
<dbReference type="InterPro" id="IPR022683">
    <property type="entry name" value="Calpain_III"/>
</dbReference>
<dbReference type="PANTHER" id="PTHR10183">
    <property type="entry name" value="CALPAIN"/>
    <property type="match status" value="1"/>
</dbReference>
<evidence type="ECO:0000256" key="6">
    <source>
        <dbReference type="PROSITE-ProRule" id="PRU00239"/>
    </source>
</evidence>
<feature type="active site" evidence="5">
    <location>
        <position position="77"/>
    </location>
</feature>
<dbReference type="Gene3D" id="3.90.70.10">
    <property type="entry name" value="Cysteine proteinases"/>
    <property type="match status" value="1"/>
</dbReference>
<keyword evidence="4" id="KW-0788">Thiol protease</keyword>
<dbReference type="Pfam" id="PF01067">
    <property type="entry name" value="Calpain_III"/>
    <property type="match status" value="1"/>
</dbReference>
<dbReference type="InterPro" id="IPR038765">
    <property type="entry name" value="Papain-like_cys_pep_sf"/>
</dbReference>
<comment type="caution">
    <text evidence="6">Lacks conserved residue(s) required for the propagation of feature annotation.</text>
</comment>
<dbReference type="PROSITE" id="PS50203">
    <property type="entry name" value="CALPAIN_CAT"/>
    <property type="match status" value="1"/>
</dbReference>
<dbReference type="GO" id="GO:0006508">
    <property type="term" value="P:proteolysis"/>
    <property type="evidence" value="ECO:0007669"/>
    <property type="project" value="UniProtKB-KW"/>
</dbReference>
<proteinExistence type="inferred from homology"/>
<dbReference type="InterPro" id="IPR001300">
    <property type="entry name" value="Peptidase_C2_calpain_cat"/>
</dbReference>